<evidence type="ECO:0000313" key="2">
    <source>
        <dbReference type="Proteomes" id="UP000233551"/>
    </source>
</evidence>
<gene>
    <name evidence="1" type="ORF">CRG98_008454</name>
</gene>
<proteinExistence type="predicted"/>
<comment type="caution">
    <text evidence="1">The sequence shown here is derived from an EMBL/GenBank/DDBJ whole genome shotgun (WGS) entry which is preliminary data.</text>
</comment>
<organism evidence="1 2">
    <name type="scientific">Punica granatum</name>
    <name type="common">Pomegranate</name>
    <dbReference type="NCBI Taxonomy" id="22663"/>
    <lineage>
        <taxon>Eukaryota</taxon>
        <taxon>Viridiplantae</taxon>
        <taxon>Streptophyta</taxon>
        <taxon>Embryophyta</taxon>
        <taxon>Tracheophyta</taxon>
        <taxon>Spermatophyta</taxon>
        <taxon>Magnoliopsida</taxon>
        <taxon>eudicotyledons</taxon>
        <taxon>Gunneridae</taxon>
        <taxon>Pentapetalae</taxon>
        <taxon>rosids</taxon>
        <taxon>malvids</taxon>
        <taxon>Myrtales</taxon>
        <taxon>Lythraceae</taxon>
        <taxon>Punica</taxon>
    </lineage>
</organism>
<evidence type="ECO:0000313" key="1">
    <source>
        <dbReference type="EMBL" id="PKI71156.1"/>
    </source>
</evidence>
<accession>A0A2I0KTH4</accession>
<dbReference type="Proteomes" id="UP000233551">
    <property type="component" value="Unassembled WGS sequence"/>
</dbReference>
<sequence>MAGLHGPKMAESPLGPCEPTTVLVTRIHVNFIYNVLNQRLIVGSVLARKSKLYEPSCDGDPWNWSLNLALWVLSISDRDLNL</sequence>
<name>A0A2I0KTH4_PUNGR</name>
<reference evidence="1 2" key="1">
    <citation type="submission" date="2017-11" db="EMBL/GenBank/DDBJ databases">
        <title>De-novo sequencing of pomegranate (Punica granatum L.) genome.</title>
        <authorList>
            <person name="Akparov Z."/>
            <person name="Amiraslanov A."/>
            <person name="Hajiyeva S."/>
            <person name="Abbasov M."/>
            <person name="Kaur K."/>
            <person name="Hamwieh A."/>
            <person name="Solovyev V."/>
            <person name="Salamov A."/>
            <person name="Braich B."/>
            <person name="Kosarev P."/>
            <person name="Mahmoud A."/>
            <person name="Hajiyev E."/>
            <person name="Babayeva S."/>
            <person name="Izzatullayeva V."/>
            <person name="Mammadov A."/>
            <person name="Mammadov A."/>
            <person name="Sharifova S."/>
            <person name="Ojaghi J."/>
            <person name="Eynullazada K."/>
            <person name="Bayramov B."/>
            <person name="Abdulazimova A."/>
            <person name="Shahmuradov I."/>
        </authorList>
    </citation>
    <scope>NUCLEOTIDE SEQUENCE [LARGE SCALE GENOMIC DNA]</scope>
    <source>
        <strain evidence="2">cv. AG2017</strain>
        <tissue evidence="1">Leaf</tissue>
    </source>
</reference>
<dbReference type="AlphaFoldDB" id="A0A2I0KTH4"/>
<keyword evidence="2" id="KW-1185">Reference proteome</keyword>
<protein>
    <submittedName>
        <fullName evidence="1">Uncharacterized protein</fullName>
    </submittedName>
</protein>
<dbReference type="EMBL" id="PGOL01000396">
    <property type="protein sequence ID" value="PKI71156.1"/>
    <property type="molecule type" value="Genomic_DNA"/>
</dbReference>